<evidence type="ECO:0000313" key="2">
    <source>
        <dbReference type="Proteomes" id="UP001589702"/>
    </source>
</evidence>
<reference evidence="1 2" key="1">
    <citation type="submission" date="2024-09" db="EMBL/GenBank/DDBJ databases">
        <authorList>
            <person name="Sun Q."/>
            <person name="Mori K."/>
        </authorList>
    </citation>
    <scope>NUCLEOTIDE SEQUENCE [LARGE SCALE GENOMIC DNA]</scope>
    <source>
        <strain evidence="1 2">JCM 1334</strain>
    </source>
</reference>
<keyword evidence="2" id="KW-1185">Reference proteome</keyword>
<accession>A0ABV5XY21</accession>
<organism evidence="1 2">
    <name type="scientific">Arthrobacter ramosus</name>
    <dbReference type="NCBI Taxonomy" id="1672"/>
    <lineage>
        <taxon>Bacteria</taxon>
        <taxon>Bacillati</taxon>
        <taxon>Actinomycetota</taxon>
        <taxon>Actinomycetes</taxon>
        <taxon>Micrococcales</taxon>
        <taxon>Micrococcaceae</taxon>
        <taxon>Arthrobacter</taxon>
    </lineage>
</organism>
<dbReference type="RefSeq" id="WP_234748571.1">
    <property type="nucleotide sequence ID" value="NZ_BAAAWN010000001.1"/>
</dbReference>
<sequence>MSAISLANSWGARGERCPGTGLVVIATDSPLTHLNQQQPTTIHRLSLVAKTPRIREKIAIFQATLGIQA</sequence>
<name>A0ABV5XY21_ARTRM</name>
<protein>
    <submittedName>
        <fullName evidence="1">Uncharacterized protein</fullName>
    </submittedName>
</protein>
<dbReference type="Proteomes" id="UP001589702">
    <property type="component" value="Unassembled WGS sequence"/>
</dbReference>
<evidence type="ECO:0000313" key="1">
    <source>
        <dbReference type="EMBL" id="MFB9818902.1"/>
    </source>
</evidence>
<proteinExistence type="predicted"/>
<dbReference type="EMBL" id="JBHMBC010000007">
    <property type="protein sequence ID" value="MFB9818902.1"/>
    <property type="molecule type" value="Genomic_DNA"/>
</dbReference>
<comment type="caution">
    <text evidence="1">The sequence shown here is derived from an EMBL/GenBank/DDBJ whole genome shotgun (WGS) entry which is preliminary data.</text>
</comment>
<gene>
    <name evidence="1" type="ORF">ACFFP1_05240</name>
</gene>